<dbReference type="AlphaFoldDB" id="A0A0J6T0E7"/>
<keyword evidence="1" id="KW-1133">Transmembrane helix</keyword>
<evidence type="ECO:0000256" key="1">
    <source>
        <dbReference type="SAM" id="Phobius"/>
    </source>
</evidence>
<feature type="transmembrane region" description="Helical" evidence="1">
    <location>
        <begin position="66"/>
        <end position="90"/>
    </location>
</feature>
<dbReference type="PANTHER" id="PTHR37314:SF4">
    <property type="entry name" value="UPF0700 TRANSMEMBRANE PROTEIN YOAK"/>
    <property type="match status" value="1"/>
</dbReference>
<reference evidence="2 3" key="1">
    <citation type="submission" date="2015-03" db="EMBL/GenBank/DDBJ databases">
        <title>Genome sequencing of Methylobacterium variabile DSM 16961.</title>
        <authorList>
            <person name="Chaudhry V."/>
            <person name="Patil P.B."/>
        </authorList>
    </citation>
    <scope>NUCLEOTIDE SEQUENCE [LARGE SCALE GENOMIC DNA]</scope>
    <source>
        <strain evidence="2 3">DSM 16961</strain>
    </source>
</reference>
<accession>A0A0J6T0E7</accession>
<dbReference type="InterPro" id="IPR010699">
    <property type="entry name" value="DUF1275"/>
</dbReference>
<dbReference type="OrthoDB" id="7057004at2"/>
<feature type="transmembrane region" description="Helical" evidence="1">
    <location>
        <begin position="150"/>
        <end position="172"/>
    </location>
</feature>
<evidence type="ECO:0000313" key="2">
    <source>
        <dbReference type="EMBL" id="KMO39464.1"/>
    </source>
</evidence>
<feature type="transmembrane region" description="Helical" evidence="1">
    <location>
        <begin position="213"/>
        <end position="231"/>
    </location>
</feature>
<keyword evidence="1" id="KW-0472">Membrane</keyword>
<organism evidence="2 3">
    <name type="scientific">Methylobacterium variabile</name>
    <dbReference type="NCBI Taxonomy" id="298794"/>
    <lineage>
        <taxon>Bacteria</taxon>
        <taxon>Pseudomonadati</taxon>
        <taxon>Pseudomonadota</taxon>
        <taxon>Alphaproteobacteria</taxon>
        <taxon>Hyphomicrobiales</taxon>
        <taxon>Methylobacteriaceae</taxon>
        <taxon>Methylobacterium</taxon>
    </lineage>
</organism>
<name>A0A0J6T0E7_9HYPH</name>
<sequence length="247" mass="25648">MDGTVAMDHPAIARYPLMERPYTGFLLALMAGSMDAWTLSQAQTFATVQSGNVVQSGYRLVQGDWQAFSFSALSVLAFGIGSAVCGALMTSMLRKGEVFTPIVLLAICAVLVGLGLGARSGAVEPQYIAYGISFVAGAQGNAFHKARGMLFGAVAVTFVVQMAFNFVVQSLFSETGPKGKSNLSWAGIFFLTLLGFAGGGAIGYLVDQQFAGAAIFLPAAIALIIGLIAFGESRKVDPDPTPGGLIG</sequence>
<keyword evidence="3" id="KW-1185">Reference proteome</keyword>
<protein>
    <recommendedName>
        <fullName evidence="4">DUF1275 domain-containing protein</fullName>
    </recommendedName>
</protein>
<dbReference type="Pfam" id="PF06912">
    <property type="entry name" value="DUF1275"/>
    <property type="match status" value="1"/>
</dbReference>
<evidence type="ECO:0008006" key="4">
    <source>
        <dbReference type="Google" id="ProtNLM"/>
    </source>
</evidence>
<feature type="transmembrane region" description="Helical" evidence="1">
    <location>
        <begin position="184"/>
        <end position="206"/>
    </location>
</feature>
<dbReference type="PATRIC" id="fig|298794.3.peg.6553"/>
<dbReference type="EMBL" id="LABY01000059">
    <property type="protein sequence ID" value="KMO39464.1"/>
    <property type="molecule type" value="Genomic_DNA"/>
</dbReference>
<evidence type="ECO:0000313" key="3">
    <source>
        <dbReference type="Proteomes" id="UP000035955"/>
    </source>
</evidence>
<proteinExistence type="predicted"/>
<gene>
    <name evidence="2" type="ORF">VQ02_10040</name>
</gene>
<dbReference type="Proteomes" id="UP000035955">
    <property type="component" value="Unassembled WGS sequence"/>
</dbReference>
<dbReference type="RefSeq" id="WP_048444038.1">
    <property type="nucleotide sequence ID" value="NZ_LABY01000059.1"/>
</dbReference>
<keyword evidence="1" id="KW-0812">Transmembrane</keyword>
<dbReference type="PANTHER" id="PTHR37314">
    <property type="entry name" value="SLR0142 PROTEIN"/>
    <property type="match status" value="1"/>
</dbReference>
<feature type="transmembrane region" description="Helical" evidence="1">
    <location>
        <begin position="102"/>
        <end position="121"/>
    </location>
</feature>
<comment type="caution">
    <text evidence="2">The sequence shown here is derived from an EMBL/GenBank/DDBJ whole genome shotgun (WGS) entry which is preliminary data.</text>
</comment>